<accession>A0AAX6MLG8</accession>
<evidence type="ECO:0000313" key="1">
    <source>
        <dbReference type="EMBL" id="KAK6953485.1"/>
    </source>
</evidence>
<name>A0AAX6MLG8_9PEZI</name>
<keyword evidence="2" id="KW-1185">Reference proteome</keyword>
<proteinExistence type="predicted"/>
<sequence length="138" mass="15170">MAAASPLSSYILGTACFARGLMAIFSPEAEYNNVGLPSDIDTEDPPLKNQHDESSTIFTSPLMYFQGIREMSYGLTLVALEWQGNATAVTTFAAVLSLVRFGDGLVVWFNGGDKLKYKAIGHWVTGLSFLGWVARRWR</sequence>
<organism evidence="1 2">
    <name type="scientific">Daldinia eschscholtzii</name>
    <dbReference type="NCBI Taxonomy" id="292717"/>
    <lineage>
        <taxon>Eukaryota</taxon>
        <taxon>Fungi</taxon>
        <taxon>Dikarya</taxon>
        <taxon>Ascomycota</taxon>
        <taxon>Pezizomycotina</taxon>
        <taxon>Sordariomycetes</taxon>
        <taxon>Xylariomycetidae</taxon>
        <taxon>Xylariales</taxon>
        <taxon>Hypoxylaceae</taxon>
        <taxon>Daldinia</taxon>
    </lineage>
</organism>
<reference evidence="1 2" key="1">
    <citation type="journal article" date="2024" name="Front Chem Biol">
        <title>Unveiling the potential of Daldinia eschscholtzii MFLUCC 19-0629 through bioactivity and bioinformatics studies for enhanced sustainable agriculture production.</title>
        <authorList>
            <person name="Brooks S."/>
            <person name="Weaver J.A."/>
            <person name="Klomchit A."/>
            <person name="Alharthi S.A."/>
            <person name="Onlamun T."/>
            <person name="Nurani R."/>
            <person name="Vong T.K."/>
            <person name="Alberti F."/>
            <person name="Greco C."/>
        </authorList>
    </citation>
    <scope>NUCLEOTIDE SEQUENCE [LARGE SCALE GENOMIC DNA]</scope>
    <source>
        <strain evidence="1">MFLUCC 19-0629</strain>
    </source>
</reference>
<dbReference type="Proteomes" id="UP001369815">
    <property type="component" value="Unassembled WGS sequence"/>
</dbReference>
<evidence type="ECO:0000313" key="2">
    <source>
        <dbReference type="Proteomes" id="UP001369815"/>
    </source>
</evidence>
<dbReference type="EMBL" id="JBANMG010000005">
    <property type="protein sequence ID" value="KAK6953485.1"/>
    <property type="molecule type" value="Genomic_DNA"/>
</dbReference>
<dbReference type="Pfam" id="PF14087">
    <property type="entry name" value="DUF4267"/>
    <property type="match status" value="1"/>
</dbReference>
<dbReference type="InterPro" id="IPR025363">
    <property type="entry name" value="DUF4267"/>
</dbReference>
<dbReference type="AlphaFoldDB" id="A0AAX6MLG8"/>
<gene>
    <name evidence="1" type="ORF">Daesc_005790</name>
</gene>
<comment type="caution">
    <text evidence="1">The sequence shown here is derived from an EMBL/GenBank/DDBJ whole genome shotgun (WGS) entry which is preliminary data.</text>
</comment>
<protein>
    <submittedName>
        <fullName evidence="1">Uncharacterized protein</fullName>
    </submittedName>
</protein>